<feature type="compositionally biased region" description="Polar residues" evidence="1">
    <location>
        <begin position="267"/>
        <end position="289"/>
    </location>
</feature>
<dbReference type="EMBL" id="PDZR01000005">
    <property type="protein sequence ID" value="PNG26679.1"/>
    <property type="molecule type" value="Genomic_DNA"/>
</dbReference>
<gene>
    <name evidence="2" type="ORF">CR492_06710</name>
</gene>
<protein>
    <recommendedName>
        <fullName evidence="4">DUF937 domain-containing protein</fullName>
    </recommendedName>
</protein>
<dbReference type="InterPro" id="IPR009282">
    <property type="entry name" value="DUF937"/>
</dbReference>
<dbReference type="OrthoDB" id="5526542at2"/>
<evidence type="ECO:0000313" key="2">
    <source>
        <dbReference type="EMBL" id="PNG26679.1"/>
    </source>
</evidence>
<proteinExistence type="predicted"/>
<reference evidence="2 3" key="1">
    <citation type="submission" date="2017-10" db="EMBL/GenBank/DDBJ databases">
        <title>Genome announcement of Methylocella silvestris TVC from permafrost.</title>
        <authorList>
            <person name="Wang J."/>
            <person name="Geng K."/>
            <person name="Ul-Haque F."/>
            <person name="Crombie A.T."/>
            <person name="Street L.E."/>
            <person name="Wookey P.A."/>
            <person name="Murrell J.C."/>
            <person name="Pratscher J."/>
        </authorList>
    </citation>
    <scope>NUCLEOTIDE SEQUENCE [LARGE SCALE GENOMIC DNA]</scope>
    <source>
        <strain evidence="2 3">TVC</strain>
    </source>
</reference>
<evidence type="ECO:0000256" key="1">
    <source>
        <dbReference type="SAM" id="MobiDB-lite"/>
    </source>
</evidence>
<evidence type="ECO:0008006" key="4">
    <source>
        <dbReference type="Google" id="ProtNLM"/>
    </source>
</evidence>
<sequence>MFNLYEILQNAQGGQAVDNLAKQFNISPEQADAAVKALMPDMSAAFLKQSAQPAAFSSILGALGDTQHMAAFANPSAALSGETMQKGSEVLTQLFGSPQQRTEVAQNAAAFAGLPPALIQQMLPVIASMVMGGLSKSLANQGLGGLFGQLANAASQGGLGSILGSLLGGAQSQTTPQGAGAGGIHANPQADQSAANAGAAAGMGGLAGMFGTILSGFFGQQAAAPSQTGSAPAGAPPNAAPGGFDPATIQAALEALTKMLQPGTPAAPTTQASNLQDEISSIFTNKKPS</sequence>
<organism evidence="2 3">
    <name type="scientific">Methylocella silvestris</name>
    <dbReference type="NCBI Taxonomy" id="199596"/>
    <lineage>
        <taxon>Bacteria</taxon>
        <taxon>Pseudomonadati</taxon>
        <taxon>Pseudomonadota</taxon>
        <taxon>Alphaproteobacteria</taxon>
        <taxon>Hyphomicrobiales</taxon>
        <taxon>Beijerinckiaceae</taxon>
        <taxon>Methylocella</taxon>
    </lineage>
</organism>
<dbReference type="Pfam" id="PF06078">
    <property type="entry name" value="DUF937"/>
    <property type="match status" value="1"/>
</dbReference>
<dbReference type="Proteomes" id="UP000236286">
    <property type="component" value="Unassembled WGS sequence"/>
</dbReference>
<name>A0A2J7TIT5_METSI</name>
<feature type="region of interest" description="Disordered" evidence="1">
    <location>
        <begin position="260"/>
        <end position="289"/>
    </location>
</feature>
<accession>A0A2J7TIT5</accession>
<evidence type="ECO:0000313" key="3">
    <source>
        <dbReference type="Proteomes" id="UP000236286"/>
    </source>
</evidence>
<dbReference type="AlphaFoldDB" id="A0A2J7TIT5"/>
<comment type="caution">
    <text evidence="2">The sequence shown here is derived from an EMBL/GenBank/DDBJ whole genome shotgun (WGS) entry which is preliminary data.</text>
</comment>
<feature type="region of interest" description="Disordered" evidence="1">
    <location>
        <begin position="224"/>
        <end position="245"/>
    </location>
</feature>
<dbReference type="RefSeq" id="WP_102842978.1">
    <property type="nucleotide sequence ID" value="NZ_PDZR01000005.1"/>
</dbReference>